<dbReference type="EMBL" id="JACJVP010000039">
    <property type="protein sequence ID" value="MBB6673456.1"/>
    <property type="molecule type" value="Genomic_DNA"/>
</dbReference>
<dbReference type="RefSeq" id="WP_185671315.1">
    <property type="nucleotide sequence ID" value="NZ_JACJVP010000039.1"/>
</dbReference>
<organism evidence="1 2">
    <name type="scientific">Cohnella nanjingensis</name>
    <dbReference type="NCBI Taxonomy" id="1387779"/>
    <lineage>
        <taxon>Bacteria</taxon>
        <taxon>Bacillati</taxon>
        <taxon>Bacillota</taxon>
        <taxon>Bacilli</taxon>
        <taxon>Bacillales</taxon>
        <taxon>Paenibacillaceae</taxon>
        <taxon>Cohnella</taxon>
    </lineage>
</organism>
<dbReference type="Proteomes" id="UP000547209">
    <property type="component" value="Unassembled WGS sequence"/>
</dbReference>
<evidence type="ECO:0000313" key="1">
    <source>
        <dbReference type="EMBL" id="MBB6673456.1"/>
    </source>
</evidence>
<sequence>MLSDLNGRVSEIYRILYELPVYLQNLYTKSGMDLTEFNKSDRWILPDTATFIIDKEGIIRNAHVNPDLMRRMEPQEIINQLKKL</sequence>
<keyword evidence="2" id="KW-1185">Reference proteome</keyword>
<comment type="caution">
    <text evidence="1">The sequence shown here is derived from an EMBL/GenBank/DDBJ whole genome shotgun (WGS) entry which is preliminary data.</text>
</comment>
<dbReference type="Gene3D" id="3.40.30.10">
    <property type="entry name" value="Glutaredoxin"/>
    <property type="match status" value="1"/>
</dbReference>
<protein>
    <recommendedName>
        <fullName evidence="3">Alkyl hydroperoxide reductase subunit C/ Thiol specific antioxidant domain-containing protein</fullName>
    </recommendedName>
</protein>
<dbReference type="InterPro" id="IPR036249">
    <property type="entry name" value="Thioredoxin-like_sf"/>
</dbReference>
<reference evidence="1 2" key="1">
    <citation type="submission" date="2020-08" db="EMBL/GenBank/DDBJ databases">
        <title>Cohnella phylogeny.</title>
        <authorList>
            <person name="Dunlap C."/>
        </authorList>
    </citation>
    <scope>NUCLEOTIDE SEQUENCE [LARGE SCALE GENOMIC DNA]</scope>
    <source>
        <strain evidence="1 2">DSM 28246</strain>
    </source>
</reference>
<dbReference type="AlphaFoldDB" id="A0A7X0RVX2"/>
<proteinExistence type="predicted"/>
<dbReference type="SUPFAM" id="SSF52833">
    <property type="entry name" value="Thioredoxin-like"/>
    <property type="match status" value="1"/>
</dbReference>
<accession>A0A7X0RVX2</accession>
<evidence type="ECO:0008006" key="3">
    <source>
        <dbReference type="Google" id="ProtNLM"/>
    </source>
</evidence>
<gene>
    <name evidence="1" type="ORF">H7C19_22515</name>
</gene>
<evidence type="ECO:0000313" key="2">
    <source>
        <dbReference type="Proteomes" id="UP000547209"/>
    </source>
</evidence>
<name>A0A7X0RVX2_9BACL</name>